<gene>
    <name evidence="2" type="ORF">S12H4_00197</name>
</gene>
<protein>
    <submittedName>
        <fullName evidence="2">Uncharacterized protein</fullName>
    </submittedName>
</protein>
<feature type="region of interest" description="Disordered" evidence="1">
    <location>
        <begin position="1"/>
        <end position="38"/>
    </location>
</feature>
<comment type="caution">
    <text evidence="2">The sequence shown here is derived from an EMBL/GenBank/DDBJ whole genome shotgun (WGS) entry which is preliminary data.</text>
</comment>
<organism evidence="2">
    <name type="scientific">marine sediment metagenome</name>
    <dbReference type="NCBI Taxonomy" id="412755"/>
    <lineage>
        <taxon>unclassified sequences</taxon>
        <taxon>metagenomes</taxon>
        <taxon>ecological metagenomes</taxon>
    </lineage>
</organism>
<reference evidence="2" key="1">
    <citation type="journal article" date="2014" name="Front. Microbiol.">
        <title>High frequency of phylogenetically diverse reductive dehalogenase-homologous genes in deep subseafloor sedimentary metagenomes.</title>
        <authorList>
            <person name="Kawai M."/>
            <person name="Futagami T."/>
            <person name="Toyoda A."/>
            <person name="Takaki Y."/>
            <person name="Nishi S."/>
            <person name="Hori S."/>
            <person name="Arai W."/>
            <person name="Tsubouchi T."/>
            <person name="Morono Y."/>
            <person name="Uchiyama I."/>
            <person name="Ito T."/>
            <person name="Fujiyama A."/>
            <person name="Inagaki F."/>
            <person name="Takami H."/>
        </authorList>
    </citation>
    <scope>NUCLEOTIDE SEQUENCE</scope>
    <source>
        <strain evidence="2">Expedition CK06-06</strain>
    </source>
</reference>
<dbReference type="Gene3D" id="1.20.5.320">
    <property type="entry name" value="6-Phosphogluconate Dehydrogenase, domain 3"/>
    <property type="match status" value="1"/>
</dbReference>
<evidence type="ECO:0000313" key="2">
    <source>
        <dbReference type="EMBL" id="GAI67942.1"/>
    </source>
</evidence>
<evidence type="ECO:0000256" key="1">
    <source>
        <dbReference type="SAM" id="MobiDB-lite"/>
    </source>
</evidence>
<dbReference type="AlphaFoldDB" id="X1QHI0"/>
<proteinExistence type="predicted"/>
<accession>X1QHI0</accession>
<dbReference type="EMBL" id="BARW01000015">
    <property type="protein sequence ID" value="GAI67942.1"/>
    <property type="molecule type" value="Genomic_DNA"/>
</dbReference>
<sequence length="156" mass="17146">MSFVFGVKGRAGDKGDTGEQGEPGVQGEQGEQGVPGDFNYTDRGDISDHDFDLTTIVTNGNWHSLSLSSIVGTGHRLVLISVLCEAATYGNLIEFRTCGNTKAFNTARLMTLVAEQMHIADLWVWTSKFGTVDYRCDDTTWDSIEFTVRGWVEPTT</sequence>
<name>X1QHI0_9ZZZZ</name>
<feature type="compositionally biased region" description="Low complexity" evidence="1">
    <location>
        <begin position="20"/>
        <end position="36"/>
    </location>
</feature>